<feature type="compositionally biased region" description="Polar residues" evidence="1">
    <location>
        <begin position="119"/>
        <end position="137"/>
    </location>
</feature>
<organism evidence="3 4">
    <name type="scientific">Pieris brassicae</name>
    <name type="common">White butterfly</name>
    <name type="synonym">Large white butterfly</name>
    <dbReference type="NCBI Taxonomy" id="7116"/>
    <lineage>
        <taxon>Eukaryota</taxon>
        <taxon>Metazoa</taxon>
        <taxon>Ecdysozoa</taxon>
        <taxon>Arthropoda</taxon>
        <taxon>Hexapoda</taxon>
        <taxon>Insecta</taxon>
        <taxon>Pterygota</taxon>
        <taxon>Neoptera</taxon>
        <taxon>Endopterygota</taxon>
        <taxon>Lepidoptera</taxon>
        <taxon>Glossata</taxon>
        <taxon>Ditrysia</taxon>
        <taxon>Papilionoidea</taxon>
        <taxon>Pieridae</taxon>
        <taxon>Pierinae</taxon>
        <taxon>Pieris</taxon>
    </lineage>
</organism>
<reference evidence="3" key="1">
    <citation type="submission" date="2022-05" db="EMBL/GenBank/DDBJ databases">
        <authorList>
            <person name="Okamura Y."/>
        </authorList>
    </citation>
    <scope>NUCLEOTIDE SEQUENCE</scope>
</reference>
<proteinExistence type="predicted"/>
<sequence>MSHCDYDTIFYRVFCATVLGIAFTFTVILTNVFIDIDGLLSKKDTVAESTSNFESYRTEDVKNDVQYDDRSDDADPYRVKRSIEPNNFLFQVKNPNIKKMLTNKLANLLEELDEEESTKTNGNVEQTKANTENINNNQKDKNTEENNDNMLHLAMHNILLQGIIGHMDLNNVYKKVHLLVKNFYEHNTEKPNNAIETSKEIPEYTKQNEEEKFFEELLKCKTLKDQVNGIKNNSQQINRQKESKVVIKTIIEINDKGKLQRDNSSNNNDIIGLIKLIYNGKSIKIEKLEDTFIKTDKDDGKITTNAQISNKKLSYFTGNPLIQEKQLSDPNWNKIIENYIKQHKVSNDFVKNIENKINRKKRQIKIHYLDSKHATDKPKTAEKIKKDDEELYIEIETHFDGKGIKGEKKKKLVRSLIDKIQKAIHDDGHTATRKKSMSNDIKIMKRNQDPIKMKNDFFLSKIVPAIRDIEHRQLDPISNIISPIDDNFNYNSDRIWNSKVGSPTFYSGQPLEAVEMGNLLANYNNEISKRDQEPITIKNKRIKNRVNDLNNVTFYLKDIDGSGFSVGFNQYVDEPPDMESLKLFSGVENLIQEYHNTYDDSNKMDKVSDNVNNEKGQNYIKREQESISNSHVFRRSVNNDPNLNYSYKKFIKKLIKPINYYKPWKVNGKLLNTIFTNRQYKTTGSPGTINVVSKPIKINDLSVAFINNYYNEIPKKYRVNSLESKLTRQKRSVSVKKISNLNSKIKLNRFININPKFNKKKFNINKRNKRQVNKIRIIARERSKGKKSNEENIILLSPSDMYSKKKGNIPETDASDTQNSDTVPFSEFLNLNYPNQPLIDEYRNEPQSLSMPQYPHIFFEEQTSREYSREDNSAKPYRIQAKPNVRQLTYQPSEVITERSSSVFSNVKLPGVEEIVNAIIPPKSNYKVTVKISPKNTSSIHSGFKEVHTSVNKSYDRNGFRYFSLLNVSQFSKVENVNESNIVPENRRSIPLAPVNKELKEKEKQIQTLFQLHKKRIDSQLDNLKKEKLFIENVLHENEDIKIKRNENVKDPDNPLNVISKIEKPRKTTTPKTFCTVTQYLQTKERKQPDDPETKILIRTIQNNEQTTKEILKKIDVNTDLLRQFLHKLTSQTISTTTEHFERIYGNNNYFHQTDLRNSSENQAISLPQTHYAERMFKPKLSTQQPNFQIRKNQSRFFIDDLEDYNSVSATIKINTTHL</sequence>
<evidence type="ECO:0000256" key="2">
    <source>
        <dbReference type="SAM" id="Phobius"/>
    </source>
</evidence>
<keyword evidence="4" id="KW-1185">Reference proteome</keyword>
<keyword evidence="2" id="KW-0472">Membrane</keyword>
<dbReference type="EMBL" id="CALOZG010000028">
    <property type="protein sequence ID" value="CAH4032418.1"/>
    <property type="molecule type" value="Genomic_DNA"/>
</dbReference>
<feature type="region of interest" description="Disordered" evidence="1">
    <location>
        <begin position="113"/>
        <end position="145"/>
    </location>
</feature>
<comment type="caution">
    <text evidence="3">The sequence shown here is derived from an EMBL/GenBank/DDBJ whole genome shotgun (WGS) entry which is preliminary data.</text>
</comment>
<gene>
    <name evidence="3" type="ORF">PIBRA_LOCUS8803</name>
</gene>
<accession>A0A9P0TNE7</accession>
<dbReference type="Proteomes" id="UP001152562">
    <property type="component" value="Unassembled WGS sequence"/>
</dbReference>
<feature type="transmembrane region" description="Helical" evidence="2">
    <location>
        <begin position="9"/>
        <end position="34"/>
    </location>
</feature>
<protein>
    <submittedName>
        <fullName evidence="3">Uncharacterized protein</fullName>
    </submittedName>
</protein>
<keyword evidence="2" id="KW-1133">Transmembrane helix</keyword>
<dbReference type="AlphaFoldDB" id="A0A9P0TNE7"/>
<name>A0A9P0TNE7_PIEBR</name>
<evidence type="ECO:0000256" key="1">
    <source>
        <dbReference type="SAM" id="MobiDB-lite"/>
    </source>
</evidence>
<evidence type="ECO:0000313" key="4">
    <source>
        <dbReference type="Proteomes" id="UP001152562"/>
    </source>
</evidence>
<keyword evidence="2" id="KW-0812">Transmembrane</keyword>
<evidence type="ECO:0000313" key="3">
    <source>
        <dbReference type="EMBL" id="CAH4032418.1"/>
    </source>
</evidence>